<dbReference type="HOGENOM" id="CLU_735000_0_0_0"/>
<evidence type="ECO:0000313" key="3">
    <source>
        <dbReference type="Proteomes" id="UP000030661"/>
    </source>
</evidence>
<name>A0A081C4V7_VECG1</name>
<evidence type="ECO:0000259" key="1">
    <source>
        <dbReference type="PROSITE" id="PS50911"/>
    </source>
</evidence>
<protein>
    <recommendedName>
        <fullName evidence="1">Peptidase C51 domain-containing protein</fullName>
    </recommendedName>
</protein>
<dbReference type="SUPFAM" id="SSF69318">
    <property type="entry name" value="Integrin alpha N-terminal domain"/>
    <property type="match status" value="1"/>
</dbReference>
<dbReference type="InterPro" id="IPR028994">
    <property type="entry name" value="Integrin_alpha_N"/>
</dbReference>
<dbReference type="InterPro" id="IPR007921">
    <property type="entry name" value="CHAP_dom"/>
</dbReference>
<keyword evidence="3" id="KW-1185">Reference proteome</keyword>
<evidence type="ECO:0000313" key="2">
    <source>
        <dbReference type="EMBL" id="GAK59612.1"/>
    </source>
</evidence>
<dbReference type="eggNOG" id="COG3942">
    <property type="taxonomic scope" value="Bacteria"/>
</dbReference>
<dbReference type="Gene3D" id="3.90.1720.10">
    <property type="entry name" value="endopeptidase domain like (from Nostoc punctiforme)"/>
    <property type="match status" value="1"/>
</dbReference>
<accession>A0A081C4V7</accession>
<dbReference type="STRING" id="1499967.U27_06597"/>
<proteinExistence type="predicted"/>
<sequence length="376" mass="40635">MKEGIKHIGKMLITIVISLQLWSLCASLSLAGECSTNDYPYRDSIKGELDVWGFYTRNCTSYVAWKINKDYGTTSAPYYFYNTMSGPNGQSGTWGNAKDWENNATTIGFTVSNTPQTGAIAAWEANSEGAGIYGHVAYVESVNSDGTVNITEYNWNYGDGNCNARSSVTADHYIHILSSGCTDPNAINYDPDATVDDGSCEYAGCTDPNAANYNPDATVYGDNCEYPIETSAFVDVTGNMKADAVLVGNSGITRYCPTGDESWTTNSFYGTRGTYFADVTGDGKADAIVVNDTGVTVRRSTGADFGTSDAANEAWTTNSFYGTRGTYFADGTGDGKADAIVMNDYSVTIRRSTGINFSDNEPWTCQNGNSYLLWTR</sequence>
<dbReference type="Pfam" id="PF05257">
    <property type="entry name" value="CHAP"/>
    <property type="match status" value="1"/>
</dbReference>
<reference evidence="2" key="1">
    <citation type="journal article" date="2015" name="PeerJ">
        <title>First genomic representation of candidate bacterial phylum KSB3 points to enhanced environmental sensing as a trigger of wastewater bulking.</title>
        <authorList>
            <person name="Sekiguchi Y."/>
            <person name="Ohashi A."/>
            <person name="Parks D.H."/>
            <person name="Yamauchi T."/>
            <person name="Tyson G.W."/>
            <person name="Hugenholtz P."/>
        </authorList>
    </citation>
    <scope>NUCLEOTIDE SEQUENCE [LARGE SCALE GENOMIC DNA]</scope>
</reference>
<dbReference type="InterPro" id="IPR038765">
    <property type="entry name" value="Papain-like_cys_pep_sf"/>
</dbReference>
<dbReference type="EMBL" id="DF820470">
    <property type="protein sequence ID" value="GAK59612.1"/>
    <property type="molecule type" value="Genomic_DNA"/>
</dbReference>
<dbReference type="Proteomes" id="UP000030661">
    <property type="component" value="Unassembled WGS sequence"/>
</dbReference>
<dbReference type="SUPFAM" id="SSF54001">
    <property type="entry name" value="Cysteine proteinases"/>
    <property type="match status" value="1"/>
</dbReference>
<dbReference type="AlphaFoldDB" id="A0A081C4V7"/>
<organism evidence="2">
    <name type="scientific">Vecturithrix granuli</name>
    <dbReference type="NCBI Taxonomy" id="1499967"/>
    <lineage>
        <taxon>Bacteria</taxon>
        <taxon>Candidatus Moduliflexota</taxon>
        <taxon>Candidatus Vecturitrichia</taxon>
        <taxon>Candidatus Vecturitrichales</taxon>
        <taxon>Candidatus Vecturitrichaceae</taxon>
        <taxon>Candidatus Vecturithrix</taxon>
    </lineage>
</organism>
<gene>
    <name evidence="2" type="ORF">U27_06597</name>
</gene>
<dbReference type="PROSITE" id="PS50911">
    <property type="entry name" value="CHAP"/>
    <property type="match status" value="1"/>
</dbReference>
<feature type="domain" description="Peptidase C51" evidence="1">
    <location>
        <begin position="34"/>
        <end position="175"/>
    </location>
</feature>